<dbReference type="InterPro" id="IPR024655">
    <property type="entry name" value="Asl1_glyco_hydro_catalytic"/>
</dbReference>
<gene>
    <name evidence="2" type="ORF">E2R66_27425</name>
</gene>
<dbReference type="Proteomes" id="UP000297540">
    <property type="component" value="Unassembled WGS sequence"/>
</dbReference>
<feature type="domain" description="Asl1-like glycosyl hydrolase catalytic" evidence="1">
    <location>
        <begin position="221"/>
        <end position="321"/>
    </location>
</feature>
<name>A0A4Y8RZF1_9SPHI</name>
<evidence type="ECO:0000313" key="2">
    <source>
        <dbReference type="EMBL" id="TFF30391.1"/>
    </source>
</evidence>
<dbReference type="SUPFAM" id="SSF51445">
    <property type="entry name" value="(Trans)glycosidases"/>
    <property type="match status" value="1"/>
</dbReference>
<dbReference type="Pfam" id="PF11790">
    <property type="entry name" value="Glyco_hydro_cc"/>
    <property type="match status" value="1"/>
</dbReference>
<dbReference type="RefSeq" id="WP_133236942.1">
    <property type="nucleotide sequence ID" value="NZ_SOZE01000057.1"/>
</dbReference>
<reference evidence="2 3" key="1">
    <citation type="journal article" date="2017" name="Int. J. Syst. Evol. Microbiol.">
        <title>Mucilaginibacterpsychrotolerans sp. nov., isolated from peatlands.</title>
        <authorList>
            <person name="Deng Y."/>
            <person name="Shen L."/>
            <person name="Xu B."/>
            <person name="Liu Y."/>
            <person name="Gu Z."/>
            <person name="Liu H."/>
            <person name="Zhou Y."/>
        </authorList>
    </citation>
    <scope>NUCLEOTIDE SEQUENCE [LARGE SCALE GENOMIC DNA]</scope>
    <source>
        <strain evidence="2 3">NH7-4</strain>
    </source>
</reference>
<evidence type="ECO:0000313" key="3">
    <source>
        <dbReference type="Proteomes" id="UP000297540"/>
    </source>
</evidence>
<protein>
    <recommendedName>
        <fullName evidence="1">Asl1-like glycosyl hydrolase catalytic domain-containing protein</fullName>
    </recommendedName>
</protein>
<dbReference type="EMBL" id="SOZE01000057">
    <property type="protein sequence ID" value="TFF30391.1"/>
    <property type="molecule type" value="Genomic_DNA"/>
</dbReference>
<dbReference type="OrthoDB" id="9809583at2"/>
<sequence length="508" mass="55297">MIKKHPKGLMALLCAVIIAFGSCKKDSALQPEATSADLPQLSSNTLATTSAGLSGISASFVLGVNGHPLGDIAYLDVPASAQIEMIKKMGMGIYRINILSTSDGTCTVPTVLQPLLAAAAAGDITLLPMLATRTLDYNDSESTAYQKGKTLGGNFAAKYAAAFNYYDMGNDLDLKPLLSGKDGRALADYDQTKLHVIAAYLKGMSEGIHTADPGAQTMISAGWLHWGFIKACESYGVNFDILAYHWYSDMEAAIARSPWLKISDITVTLNGLFPGKPIWITETNSRPKNLGTFEADQNTFLTNFIAKCKANPTVKAVLVYELFDEPYKNGEEKYYGIAKWDIPYTKWINKLVANTFEAWQSPPVVTEFLTNLVGYTSTMPQPETLKLGATYYTDRDYTITSAPAYLINAHLIKTANDDKISKLSSFVSFKISKPATVYVAYDPRATKLPGWLQGFTKATETLGIDDPKLASMDIYQKDYPAGTVLLGANLSDLATGALCQYVIVVREK</sequence>
<dbReference type="PROSITE" id="PS51257">
    <property type="entry name" value="PROKAR_LIPOPROTEIN"/>
    <property type="match status" value="1"/>
</dbReference>
<dbReference type="InterPro" id="IPR017853">
    <property type="entry name" value="GH"/>
</dbReference>
<evidence type="ECO:0000259" key="1">
    <source>
        <dbReference type="Pfam" id="PF11790"/>
    </source>
</evidence>
<organism evidence="2 3">
    <name type="scientific">Mucilaginibacter psychrotolerans</name>
    <dbReference type="NCBI Taxonomy" id="1524096"/>
    <lineage>
        <taxon>Bacteria</taxon>
        <taxon>Pseudomonadati</taxon>
        <taxon>Bacteroidota</taxon>
        <taxon>Sphingobacteriia</taxon>
        <taxon>Sphingobacteriales</taxon>
        <taxon>Sphingobacteriaceae</taxon>
        <taxon>Mucilaginibacter</taxon>
    </lineage>
</organism>
<comment type="caution">
    <text evidence="2">The sequence shown here is derived from an EMBL/GenBank/DDBJ whole genome shotgun (WGS) entry which is preliminary data.</text>
</comment>
<dbReference type="AlphaFoldDB" id="A0A4Y8RZF1"/>
<proteinExistence type="predicted"/>
<dbReference type="Gene3D" id="3.20.20.80">
    <property type="entry name" value="Glycosidases"/>
    <property type="match status" value="1"/>
</dbReference>
<keyword evidence="3" id="KW-1185">Reference proteome</keyword>
<accession>A0A4Y8RZF1</accession>